<comment type="similarity">
    <text evidence="2">Belongs to the peptidase S54 family.</text>
</comment>
<evidence type="ECO:0000256" key="3">
    <source>
        <dbReference type="ARBA" id="ARBA00022692"/>
    </source>
</evidence>
<keyword evidence="6" id="KW-0472">Membrane</keyword>
<evidence type="ECO:0000256" key="6">
    <source>
        <dbReference type="ARBA" id="ARBA00023136"/>
    </source>
</evidence>
<dbReference type="SUPFAM" id="SSF144091">
    <property type="entry name" value="Rhomboid-like"/>
    <property type="match status" value="1"/>
</dbReference>
<keyword evidence="3" id="KW-0812">Transmembrane</keyword>
<evidence type="ECO:0000259" key="7">
    <source>
        <dbReference type="Pfam" id="PF01694"/>
    </source>
</evidence>
<reference evidence="8" key="2">
    <citation type="submission" date="2021-09" db="EMBL/GenBank/DDBJ databases">
        <authorList>
            <person name="Gilroy R."/>
        </authorList>
    </citation>
    <scope>NUCLEOTIDE SEQUENCE</scope>
    <source>
        <strain evidence="8">4100</strain>
    </source>
</reference>
<dbReference type="AlphaFoldDB" id="A0A4Q0UBJ6"/>
<evidence type="ECO:0000313" key="8">
    <source>
        <dbReference type="EMBL" id="HJE38633.1"/>
    </source>
</evidence>
<protein>
    <submittedName>
        <fullName evidence="8">Rhomboid family intramembrane serine protease</fullName>
    </submittedName>
</protein>
<keyword evidence="8" id="KW-0645">Protease</keyword>
<proteinExistence type="inferred from homology"/>
<comment type="caution">
    <text evidence="8">The sequence shown here is derived from an EMBL/GenBank/DDBJ whole genome shotgun (WGS) entry which is preliminary data.</text>
</comment>
<dbReference type="InterPro" id="IPR035952">
    <property type="entry name" value="Rhomboid-like_sf"/>
</dbReference>
<keyword evidence="5" id="KW-1133">Transmembrane helix</keyword>
<comment type="subcellular location">
    <subcellularLocation>
        <location evidence="1">Membrane</location>
        <topology evidence="1">Multi-pass membrane protein</topology>
    </subcellularLocation>
</comment>
<dbReference type="InterPro" id="IPR050925">
    <property type="entry name" value="Rhomboid_protease_S54"/>
</dbReference>
<evidence type="ECO:0000313" key="9">
    <source>
        <dbReference type="Proteomes" id="UP000711407"/>
    </source>
</evidence>
<evidence type="ECO:0000256" key="4">
    <source>
        <dbReference type="ARBA" id="ARBA00022801"/>
    </source>
</evidence>
<gene>
    <name evidence="8" type="ORF">K8V47_02570</name>
</gene>
<feature type="domain" description="Peptidase S54 rhomboid" evidence="7">
    <location>
        <begin position="59"/>
        <end position="237"/>
    </location>
</feature>
<reference evidence="8" key="1">
    <citation type="journal article" date="2021" name="PeerJ">
        <title>Extensive microbial diversity within the chicken gut microbiome revealed by metagenomics and culture.</title>
        <authorList>
            <person name="Gilroy R."/>
            <person name="Ravi A."/>
            <person name="Getino M."/>
            <person name="Pursley I."/>
            <person name="Horton D.L."/>
            <person name="Alikhan N.F."/>
            <person name="Baker D."/>
            <person name="Gharbi K."/>
            <person name="Hall N."/>
            <person name="Watson M."/>
            <person name="Adriaenssens E.M."/>
            <person name="Foster-Nyarko E."/>
            <person name="Jarju S."/>
            <person name="Secka A."/>
            <person name="Antonio M."/>
            <person name="Oren A."/>
            <person name="Chaudhuri R.R."/>
            <person name="La Ragione R."/>
            <person name="Hildebrand F."/>
            <person name="Pallen M.J."/>
        </authorList>
    </citation>
    <scope>NUCLEOTIDE SEQUENCE</scope>
    <source>
        <strain evidence="8">4100</strain>
    </source>
</reference>
<dbReference type="EMBL" id="DYXT01000017">
    <property type="protein sequence ID" value="HJE38633.1"/>
    <property type="molecule type" value="Genomic_DNA"/>
</dbReference>
<evidence type="ECO:0000256" key="5">
    <source>
        <dbReference type="ARBA" id="ARBA00022989"/>
    </source>
</evidence>
<evidence type="ECO:0000256" key="2">
    <source>
        <dbReference type="ARBA" id="ARBA00009045"/>
    </source>
</evidence>
<dbReference type="GO" id="GO:0006508">
    <property type="term" value="P:proteolysis"/>
    <property type="evidence" value="ECO:0007669"/>
    <property type="project" value="UniProtKB-KW"/>
</dbReference>
<evidence type="ECO:0000256" key="1">
    <source>
        <dbReference type="ARBA" id="ARBA00004141"/>
    </source>
</evidence>
<dbReference type="Gene3D" id="1.20.1540.10">
    <property type="entry name" value="Rhomboid-like"/>
    <property type="match status" value="1"/>
</dbReference>
<keyword evidence="4" id="KW-0378">Hydrolase</keyword>
<dbReference type="PANTHER" id="PTHR43731">
    <property type="entry name" value="RHOMBOID PROTEASE"/>
    <property type="match status" value="1"/>
</dbReference>
<dbReference type="GO" id="GO:0016020">
    <property type="term" value="C:membrane"/>
    <property type="evidence" value="ECO:0007669"/>
    <property type="project" value="UniProtKB-SubCell"/>
</dbReference>
<dbReference type="GO" id="GO:0004252">
    <property type="term" value="F:serine-type endopeptidase activity"/>
    <property type="evidence" value="ECO:0007669"/>
    <property type="project" value="InterPro"/>
</dbReference>
<accession>A0A4Q0UBJ6</accession>
<dbReference type="Pfam" id="PF01694">
    <property type="entry name" value="Rhomboid"/>
    <property type="match status" value="1"/>
</dbReference>
<dbReference type="InterPro" id="IPR022764">
    <property type="entry name" value="Peptidase_S54_rhomboid_dom"/>
</dbReference>
<dbReference type="Proteomes" id="UP000711407">
    <property type="component" value="Unassembled WGS sequence"/>
</dbReference>
<organism evidence="8 9">
    <name type="scientific">Candidatus Amulumruptor caecigallinarius</name>
    <dbReference type="NCBI Taxonomy" id="2109911"/>
    <lineage>
        <taxon>Bacteria</taxon>
        <taxon>Pseudomonadati</taxon>
        <taxon>Bacteroidota</taxon>
        <taxon>Bacteroidia</taxon>
        <taxon>Bacteroidales</taxon>
        <taxon>Muribaculaceae</taxon>
        <taxon>Candidatus Amulumruptor</taxon>
    </lineage>
</organism>
<sequence length="249" mass="28186">MLSNGRGSFLSNIPPVTKNLLIINLIIWLAMLIIPSKMGFDIIAYGGLHYFSAPDFNPVQLLTYMFMHSTDTFAHLFFNMFTLWMFGITLERVLGSQRFLFFYITVGIGAGLFQELVWGLTWQGPFFEWIHQSTGQPIELIKSAYATGDLSLWQSFYLNHMVTIGASGAIYGILLAFGMLFPNRPLFLMFIPVPIKAKYMVIGYGVIEILLGVGGNDGIAHFAHLGGMIFGFLMIYYWKKKGIVHNDFY</sequence>
<name>A0A4Q0UBJ6_9BACT</name>
<dbReference type="PANTHER" id="PTHR43731:SF14">
    <property type="entry name" value="PRESENILIN-ASSOCIATED RHOMBOID-LIKE PROTEIN, MITOCHONDRIAL"/>
    <property type="match status" value="1"/>
</dbReference>